<evidence type="ECO:0000256" key="1">
    <source>
        <dbReference type="SAM" id="SignalP"/>
    </source>
</evidence>
<evidence type="ECO:0000313" key="2">
    <source>
        <dbReference type="EMBL" id="WZN58819.1"/>
    </source>
</evidence>
<accession>A0AAX4NZ26</accession>
<dbReference type="Proteomes" id="UP001472866">
    <property type="component" value="Chromosome 01"/>
</dbReference>
<protein>
    <submittedName>
        <fullName evidence="2">Uncharacterized protein</fullName>
    </submittedName>
</protein>
<reference evidence="2 3" key="1">
    <citation type="submission" date="2024-03" db="EMBL/GenBank/DDBJ databases">
        <title>Complete genome sequence of the green alga Chloropicon roscoffensis RCC1871.</title>
        <authorList>
            <person name="Lemieux C."/>
            <person name="Pombert J.-F."/>
            <person name="Otis C."/>
            <person name="Turmel M."/>
        </authorList>
    </citation>
    <scope>NUCLEOTIDE SEQUENCE [LARGE SCALE GENOMIC DNA]</scope>
    <source>
        <strain evidence="2 3">RCC1871</strain>
    </source>
</reference>
<keyword evidence="3" id="KW-1185">Reference proteome</keyword>
<dbReference type="AlphaFoldDB" id="A0AAX4NZ26"/>
<keyword evidence="1" id="KW-0732">Signal</keyword>
<evidence type="ECO:0000313" key="3">
    <source>
        <dbReference type="Proteomes" id="UP001472866"/>
    </source>
</evidence>
<feature type="chain" id="PRO_5043399585" evidence="1">
    <location>
        <begin position="21"/>
        <end position="70"/>
    </location>
</feature>
<organism evidence="2 3">
    <name type="scientific">Chloropicon roscoffensis</name>
    <dbReference type="NCBI Taxonomy" id="1461544"/>
    <lineage>
        <taxon>Eukaryota</taxon>
        <taxon>Viridiplantae</taxon>
        <taxon>Chlorophyta</taxon>
        <taxon>Chloropicophyceae</taxon>
        <taxon>Chloropicales</taxon>
        <taxon>Chloropicaceae</taxon>
        <taxon>Chloropicon</taxon>
    </lineage>
</organism>
<dbReference type="EMBL" id="CP151501">
    <property type="protein sequence ID" value="WZN58819.1"/>
    <property type="molecule type" value="Genomic_DNA"/>
</dbReference>
<feature type="signal peptide" evidence="1">
    <location>
        <begin position="1"/>
        <end position="20"/>
    </location>
</feature>
<proteinExistence type="predicted"/>
<gene>
    <name evidence="2" type="ORF">HKI87_01g03430</name>
</gene>
<sequence length="70" mass="7329">MKVTVIAIALAIATSGVVWCDESANEASACHQVTVDFIVNEGDATARAIEDDIVSDLAKLGIKVNTRLQG</sequence>
<name>A0AAX4NZ26_9CHLO</name>